<name>A0ACB8THH1_9AGAM</name>
<evidence type="ECO:0000313" key="2">
    <source>
        <dbReference type="Proteomes" id="UP000814140"/>
    </source>
</evidence>
<accession>A0ACB8THH1</accession>
<reference evidence="1" key="1">
    <citation type="submission" date="2021-03" db="EMBL/GenBank/DDBJ databases">
        <authorList>
            <consortium name="DOE Joint Genome Institute"/>
            <person name="Ahrendt S."/>
            <person name="Looney B.P."/>
            <person name="Miyauchi S."/>
            <person name="Morin E."/>
            <person name="Drula E."/>
            <person name="Courty P.E."/>
            <person name="Chicoki N."/>
            <person name="Fauchery L."/>
            <person name="Kohler A."/>
            <person name="Kuo A."/>
            <person name="Labutti K."/>
            <person name="Pangilinan J."/>
            <person name="Lipzen A."/>
            <person name="Riley R."/>
            <person name="Andreopoulos W."/>
            <person name="He G."/>
            <person name="Johnson J."/>
            <person name="Barry K.W."/>
            <person name="Grigoriev I.V."/>
            <person name="Nagy L."/>
            <person name="Hibbett D."/>
            <person name="Henrissat B."/>
            <person name="Matheny P.B."/>
            <person name="Labbe J."/>
            <person name="Martin F."/>
        </authorList>
    </citation>
    <scope>NUCLEOTIDE SEQUENCE</scope>
    <source>
        <strain evidence="1">HHB10654</strain>
    </source>
</reference>
<reference evidence="1" key="2">
    <citation type="journal article" date="2022" name="New Phytol.">
        <title>Evolutionary transition to the ectomycorrhizal habit in the genomes of a hyperdiverse lineage of mushroom-forming fungi.</title>
        <authorList>
            <person name="Looney B."/>
            <person name="Miyauchi S."/>
            <person name="Morin E."/>
            <person name="Drula E."/>
            <person name="Courty P.E."/>
            <person name="Kohler A."/>
            <person name="Kuo A."/>
            <person name="LaButti K."/>
            <person name="Pangilinan J."/>
            <person name="Lipzen A."/>
            <person name="Riley R."/>
            <person name="Andreopoulos W."/>
            <person name="He G."/>
            <person name="Johnson J."/>
            <person name="Nolan M."/>
            <person name="Tritt A."/>
            <person name="Barry K.W."/>
            <person name="Grigoriev I.V."/>
            <person name="Nagy L.G."/>
            <person name="Hibbett D."/>
            <person name="Henrissat B."/>
            <person name="Matheny P.B."/>
            <person name="Labbe J."/>
            <person name="Martin F.M."/>
        </authorList>
    </citation>
    <scope>NUCLEOTIDE SEQUENCE</scope>
    <source>
        <strain evidence="1">HHB10654</strain>
    </source>
</reference>
<proteinExistence type="predicted"/>
<keyword evidence="2" id="KW-1185">Reference proteome</keyword>
<dbReference type="EMBL" id="MU277189">
    <property type="protein sequence ID" value="KAI0067854.1"/>
    <property type="molecule type" value="Genomic_DNA"/>
</dbReference>
<dbReference type="Proteomes" id="UP000814140">
    <property type="component" value="Unassembled WGS sequence"/>
</dbReference>
<protein>
    <submittedName>
        <fullName evidence="1">PTH2-domain-containing protein</fullName>
    </submittedName>
</protein>
<gene>
    <name evidence="1" type="ORF">BV25DRAFT_1987508</name>
</gene>
<comment type="caution">
    <text evidence="1">The sequence shown here is derived from an EMBL/GenBank/DDBJ whole genome shotgun (WGS) entry which is preliminary data.</text>
</comment>
<sequence length="173" mass="18590">MTLAEPEFTLAAVGLAAVSASFGYWLALSNRHPSTPHTTSSGNDNSNPGHVEAEYTDNYKLILVVRTDLKMSTGKIAAQCRHATLACYKALARSNPRILKQWEQGGQAKVAVRCSSEEELLEIQAHAQRLNLGAQSIRDAGRTQITAGSRTVLGVGPGPARLINQVTGKLRLL</sequence>
<organism evidence="1 2">
    <name type="scientific">Artomyces pyxidatus</name>
    <dbReference type="NCBI Taxonomy" id="48021"/>
    <lineage>
        <taxon>Eukaryota</taxon>
        <taxon>Fungi</taxon>
        <taxon>Dikarya</taxon>
        <taxon>Basidiomycota</taxon>
        <taxon>Agaricomycotina</taxon>
        <taxon>Agaricomycetes</taxon>
        <taxon>Russulales</taxon>
        <taxon>Auriscalpiaceae</taxon>
        <taxon>Artomyces</taxon>
    </lineage>
</organism>
<evidence type="ECO:0000313" key="1">
    <source>
        <dbReference type="EMBL" id="KAI0067854.1"/>
    </source>
</evidence>